<dbReference type="OrthoDB" id="3364872at2759"/>
<feature type="compositionally biased region" description="Polar residues" evidence="2">
    <location>
        <begin position="252"/>
        <end position="262"/>
    </location>
</feature>
<keyword evidence="5" id="KW-1185">Reference proteome</keyword>
<keyword evidence="1" id="KW-0175">Coiled coil</keyword>
<evidence type="ECO:0000313" key="4">
    <source>
        <dbReference type="EMBL" id="PSN75240.1"/>
    </source>
</evidence>
<dbReference type="PANTHER" id="PTHR23325">
    <property type="entry name" value="SERUM RESPONSE FACTOR-BINDING"/>
    <property type="match status" value="1"/>
</dbReference>
<evidence type="ECO:0000313" key="5">
    <source>
        <dbReference type="Proteomes" id="UP000240883"/>
    </source>
</evidence>
<evidence type="ECO:0000259" key="3">
    <source>
        <dbReference type="Pfam" id="PF09073"/>
    </source>
</evidence>
<organism evidence="4 5">
    <name type="scientific">Corynespora cassiicola Philippines</name>
    <dbReference type="NCBI Taxonomy" id="1448308"/>
    <lineage>
        <taxon>Eukaryota</taxon>
        <taxon>Fungi</taxon>
        <taxon>Dikarya</taxon>
        <taxon>Ascomycota</taxon>
        <taxon>Pezizomycotina</taxon>
        <taxon>Dothideomycetes</taxon>
        <taxon>Pleosporomycetidae</taxon>
        <taxon>Pleosporales</taxon>
        <taxon>Corynesporascaceae</taxon>
        <taxon>Corynespora</taxon>
    </lineage>
</organism>
<protein>
    <submittedName>
        <fullName evidence="4">Bud-site selection protein</fullName>
    </submittedName>
</protein>
<feature type="region of interest" description="Disordered" evidence="2">
    <location>
        <begin position="172"/>
        <end position="440"/>
    </location>
</feature>
<accession>A0A2T2PC64</accession>
<feature type="compositionally biased region" description="Basic and acidic residues" evidence="2">
    <location>
        <begin position="344"/>
        <end position="370"/>
    </location>
</feature>
<evidence type="ECO:0000256" key="2">
    <source>
        <dbReference type="SAM" id="MobiDB-lite"/>
    </source>
</evidence>
<feature type="domain" description="Bud22" evidence="3">
    <location>
        <begin position="41"/>
        <end position="440"/>
    </location>
</feature>
<dbReference type="AlphaFoldDB" id="A0A2T2PC64"/>
<evidence type="ECO:0000256" key="1">
    <source>
        <dbReference type="ARBA" id="ARBA00023054"/>
    </source>
</evidence>
<name>A0A2T2PC64_CORCC</name>
<dbReference type="Pfam" id="PF09073">
    <property type="entry name" value="BUD22"/>
    <property type="match status" value="1"/>
</dbReference>
<dbReference type="GO" id="GO:0030490">
    <property type="term" value="P:maturation of SSU-rRNA"/>
    <property type="evidence" value="ECO:0007669"/>
    <property type="project" value="TreeGrafter"/>
</dbReference>
<dbReference type="GO" id="GO:0005634">
    <property type="term" value="C:nucleus"/>
    <property type="evidence" value="ECO:0007669"/>
    <property type="project" value="TreeGrafter"/>
</dbReference>
<proteinExistence type="predicted"/>
<feature type="region of interest" description="Disordered" evidence="2">
    <location>
        <begin position="1"/>
        <end position="30"/>
    </location>
</feature>
<dbReference type="Proteomes" id="UP000240883">
    <property type="component" value="Unassembled WGS sequence"/>
</dbReference>
<dbReference type="GO" id="GO:0030686">
    <property type="term" value="C:90S preribosome"/>
    <property type="evidence" value="ECO:0007669"/>
    <property type="project" value="TreeGrafter"/>
</dbReference>
<dbReference type="STRING" id="1448308.A0A2T2PC64"/>
<feature type="compositionally biased region" description="Basic and acidic residues" evidence="2">
    <location>
        <begin position="281"/>
        <end position="300"/>
    </location>
</feature>
<dbReference type="InterPro" id="IPR037393">
    <property type="entry name" value="Bud22/SRFB1"/>
</dbReference>
<dbReference type="EMBL" id="KZ678128">
    <property type="protein sequence ID" value="PSN75240.1"/>
    <property type="molecule type" value="Genomic_DNA"/>
</dbReference>
<gene>
    <name evidence="4" type="ORF">BS50DRAFT_567942</name>
</gene>
<feature type="compositionally biased region" description="Acidic residues" evidence="2">
    <location>
        <begin position="183"/>
        <end position="205"/>
    </location>
</feature>
<feature type="compositionally biased region" description="Basic residues" evidence="2">
    <location>
        <begin position="333"/>
        <end position="343"/>
    </location>
</feature>
<feature type="compositionally biased region" description="Basic and acidic residues" evidence="2">
    <location>
        <begin position="422"/>
        <end position="440"/>
    </location>
</feature>
<reference evidence="4 5" key="1">
    <citation type="journal article" date="2018" name="Front. Microbiol.">
        <title>Genome-Wide Analysis of Corynespora cassiicola Leaf Fall Disease Putative Effectors.</title>
        <authorList>
            <person name="Lopez D."/>
            <person name="Ribeiro S."/>
            <person name="Label P."/>
            <person name="Fumanal B."/>
            <person name="Venisse J.S."/>
            <person name="Kohler A."/>
            <person name="de Oliveira R.R."/>
            <person name="Labutti K."/>
            <person name="Lipzen A."/>
            <person name="Lail K."/>
            <person name="Bauer D."/>
            <person name="Ohm R.A."/>
            <person name="Barry K.W."/>
            <person name="Spatafora J."/>
            <person name="Grigoriev I.V."/>
            <person name="Martin F.M."/>
            <person name="Pujade-Renaud V."/>
        </authorList>
    </citation>
    <scope>NUCLEOTIDE SEQUENCE [LARGE SCALE GENOMIC DNA]</scope>
    <source>
        <strain evidence="4 5">Philippines</strain>
    </source>
</reference>
<sequence length="440" mass="47955">MPKRKRASPSAAVSDDEAPRDTGDGSLSRQKKLCSQRIAVAHKSIASALRLGAGFERQKYSRRRKTAKEKDDTKALARLDAEYAVLKSLDIEKVAEQHLRKTIAKVKSIKDHAALPSAVHEIEKTGDSSEALNVKARLYKVQAVKKAVDACIDELKGILGVGGTTANKDLHNVEKRQKKVNAEESEDGDGDEDGEATDFGDDDDAFAAFDARVAAPSSGDEGSDDSLSGDHRPPSIGDSDSEDDDLEHVDSETQPASTSESSEAVEWNGFSNDEAEDSESKDEMLDVAKPKSKKVPDMEKPSSSTFLPSLSHAAYFSGSDSEASDLDEEFKPRKNRRGQKARQKIWEKKFGDKAKHVQKQERDRGWDPKRGAVSNDRGRRGPKPKTGRGPERSGENATPLGTKKPKRDDAGALHPSWAAAKAAKEKKLEAKPQGKKVVFD</sequence>
<dbReference type="InterPro" id="IPR015158">
    <property type="entry name" value="Bud22_dom"/>
</dbReference>
<dbReference type="PANTHER" id="PTHR23325:SF1">
    <property type="entry name" value="SERUM RESPONSE FACTOR-BINDING PROTEIN 1"/>
    <property type="match status" value="1"/>
</dbReference>